<dbReference type="EMBL" id="RKHQ01000002">
    <property type="protein sequence ID" value="ROR94032.1"/>
    <property type="molecule type" value="Genomic_DNA"/>
</dbReference>
<evidence type="ECO:0000256" key="1">
    <source>
        <dbReference type="SAM" id="MobiDB-lite"/>
    </source>
</evidence>
<dbReference type="AlphaFoldDB" id="A0A3N2D2P5"/>
<gene>
    <name evidence="3" type="ORF">EDD28_2439</name>
    <name evidence="2" type="ORF">EDD28_3462</name>
</gene>
<dbReference type="EMBL" id="RKHQ01000001">
    <property type="protein sequence ID" value="ROR97830.1"/>
    <property type="molecule type" value="Genomic_DNA"/>
</dbReference>
<comment type="caution">
    <text evidence="2">The sequence shown here is derived from an EMBL/GenBank/DDBJ whole genome shotgun (WGS) entry which is preliminary data.</text>
</comment>
<evidence type="ECO:0000313" key="3">
    <source>
        <dbReference type="EMBL" id="ROR97830.1"/>
    </source>
</evidence>
<evidence type="ECO:0000313" key="4">
    <source>
        <dbReference type="Proteomes" id="UP000275356"/>
    </source>
</evidence>
<evidence type="ECO:0000313" key="2">
    <source>
        <dbReference type="EMBL" id="ROR94032.1"/>
    </source>
</evidence>
<organism evidence="2 4">
    <name type="scientific">Salana multivorans</name>
    <dbReference type="NCBI Taxonomy" id="120377"/>
    <lineage>
        <taxon>Bacteria</taxon>
        <taxon>Bacillati</taxon>
        <taxon>Actinomycetota</taxon>
        <taxon>Actinomycetes</taxon>
        <taxon>Micrococcales</taxon>
        <taxon>Beutenbergiaceae</taxon>
        <taxon>Salana</taxon>
    </lineage>
</organism>
<reference evidence="2 4" key="1">
    <citation type="submission" date="2018-11" db="EMBL/GenBank/DDBJ databases">
        <title>Sequencing the genomes of 1000 actinobacteria strains.</title>
        <authorList>
            <person name="Klenk H.-P."/>
        </authorList>
    </citation>
    <scope>NUCLEOTIDE SEQUENCE [LARGE SCALE GENOMIC DNA]</scope>
    <source>
        <strain evidence="2 4">DSM 13521</strain>
    </source>
</reference>
<protein>
    <submittedName>
        <fullName evidence="2">Uncharacterized protein</fullName>
    </submittedName>
</protein>
<feature type="region of interest" description="Disordered" evidence="1">
    <location>
        <begin position="40"/>
        <end position="62"/>
    </location>
</feature>
<keyword evidence="4" id="KW-1185">Reference proteome</keyword>
<accession>A0A3N2D2P5</accession>
<dbReference type="Proteomes" id="UP000275356">
    <property type="component" value="Unassembled WGS sequence"/>
</dbReference>
<dbReference type="OrthoDB" id="4759734at2"/>
<dbReference type="RefSeq" id="WP_148059612.1">
    <property type="nucleotide sequence ID" value="NZ_RKHQ01000001.1"/>
</dbReference>
<proteinExistence type="predicted"/>
<name>A0A3N2D2P5_9MICO</name>
<sequence>MRTLATVCLGCPCGYDDDTEAELVGGPRDTHAVWTCPDCGTEHETDMSDPDDDYERSRDDDA</sequence>